<dbReference type="Gene3D" id="1.25.40.290">
    <property type="entry name" value="ARM repeat domains"/>
    <property type="match status" value="1"/>
</dbReference>
<sequence>MAYVSIDYAERLQAHLRSHANPELAGPMQAYMRDQFAFLGIKSPERTALVRQFLQEYGVPENGELESTVRELWAQPEREFQYAALTLLGKRSKTADASRIELLEELITTKSWWDTVDELAGHAVGELFARFPELIPVHTQRWMASDSMWLQRTALLFQLRYKKRTDAALLFDLIRQCADSKEFFIRKAIGWALREYSKTDEAAVRAFVAETALSPLSIREALKYVDRRKPQ</sequence>
<evidence type="ECO:0000313" key="1">
    <source>
        <dbReference type="EMBL" id="MFB0843943.1"/>
    </source>
</evidence>
<proteinExistence type="predicted"/>
<dbReference type="InterPro" id="IPR016024">
    <property type="entry name" value="ARM-type_fold"/>
</dbReference>
<dbReference type="PANTHER" id="PTHR34070:SF1">
    <property type="entry name" value="DNA ALKYLATION REPAIR PROTEIN"/>
    <property type="match status" value="1"/>
</dbReference>
<reference evidence="1 2" key="1">
    <citation type="submission" date="2024-09" db="EMBL/GenBank/DDBJ databases">
        <authorList>
            <person name="Makale K.P.P."/>
            <person name="Makhzoum A."/>
            <person name="Rantong G."/>
            <person name="Rahube T.O."/>
        </authorList>
    </citation>
    <scope>NUCLEOTIDE SEQUENCE [LARGE SCALE GENOMIC DNA]</scope>
    <source>
        <strain evidence="1 2">KM_D13</strain>
    </source>
</reference>
<organism evidence="1 2">
    <name type="scientific">Paenibacillus oleatilyticus</name>
    <dbReference type="NCBI Taxonomy" id="2594886"/>
    <lineage>
        <taxon>Bacteria</taxon>
        <taxon>Bacillati</taxon>
        <taxon>Bacillota</taxon>
        <taxon>Bacilli</taxon>
        <taxon>Bacillales</taxon>
        <taxon>Paenibacillaceae</taxon>
        <taxon>Paenibacillus</taxon>
    </lineage>
</organism>
<dbReference type="EMBL" id="JBHDLN010000008">
    <property type="protein sequence ID" value="MFB0843943.1"/>
    <property type="molecule type" value="Genomic_DNA"/>
</dbReference>
<dbReference type="SUPFAM" id="SSF48371">
    <property type="entry name" value="ARM repeat"/>
    <property type="match status" value="1"/>
</dbReference>
<dbReference type="Proteomes" id="UP001575622">
    <property type="component" value="Unassembled WGS sequence"/>
</dbReference>
<accession>A0ABV4V4J0</accession>
<gene>
    <name evidence="1" type="ORF">ACEU3E_17305</name>
</gene>
<dbReference type="PANTHER" id="PTHR34070">
    <property type="entry name" value="ARMADILLO-TYPE FOLD"/>
    <property type="match status" value="1"/>
</dbReference>
<dbReference type="RefSeq" id="WP_373953319.1">
    <property type="nucleotide sequence ID" value="NZ_JBHDLN010000008.1"/>
</dbReference>
<keyword evidence="2" id="KW-1185">Reference proteome</keyword>
<comment type="caution">
    <text evidence="1">The sequence shown here is derived from an EMBL/GenBank/DDBJ whole genome shotgun (WGS) entry which is preliminary data.</text>
</comment>
<dbReference type="Pfam" id="PF08713">
    <property type="entry name" value="DNA_alkylation"/>
    <property type="match status" value="1"/>
</dbReference>
<protein>
    <submittedName>
        <fullName evidence="1">DNA alkylation repair protein</fullName>
    </submittedName>
</protein>
<dbReference type="Gene3D" id="1.20.1660.10">
    <property type="entry name" value="Hypothetical protein (EF3068)"/>
    <property type="match status" value="1"/>
</dbReference>
<dbReference type="InterPro" id="IPR014825">
    <property type="entry name" value="DNA_alkylation"/>
</dbReference>
<dbReference type="CDD" id="cd07064">
    <property type="entry name" value="AlkD_like_1"/>
    <property type="match status" value="1"/>
</dbReference>
<name>A0ABV4V4J0_9BACL</name>
<evidence type="ECO:0000313" key="2">
    <source>
        <dbReference type="Proteomes" id="UP001575622"/>
    </source>
</evidence>